<accession>A0A1W1WAY7</accession>
<evidence type="ECO:0008006" key="3">
    <source>
        <dbReference type="Google" id="ProtNLM"/>
    </source>
</evidence>
<dbReference type="RefSeq" id="WP_076005295.1">
    <property type="nucleotide sequence ID" value="NZ_FWWY01000001.1"/>
</dbReference>
<sequence>MVVYRCRHCHRIIGEYGGPWDDPLLGLSKLTPSEQRDMLQDIGPDHVQVNVLCEGCLPIPYDEGLWYN</sequence>
<dbReference type="Pfam" id="PF10955">
    <property type="entry name" value="Fin"/>
    <property type="match status" value="1"/>
</dbReference>
<gene>
    <name evidence="1" type="ORF">SAMN00768000_0969</name>
</gene>
<evidence type="ECO:0000313" key="2">
    <source>
        <dbReference type="Proteomes" id="UP000192660"/>
    </source>
</evidence>
<evidence type="ECO:0000313" key="1">
    <source>
        <dbReference type="EMBL" id="SMC03210.1"/>
    </source>
</evidence>
<dbReference type="OrthoDB" id="2084556at2"/>
<name>A0A1W1WAY7_SULTA</name>
<keyword evidence="2" id="KW-1185">Reference proteome</keyword>
<protein>
    <recommendedName>
        <fullName evidence="3">DUF2757 domain-containing protein</fullName>
    </recommendedName>
</protein>
<dbReference type="GO" id="GO:0010468">
    <property type="term" value="P:regulation of gene expression"/>
    <property type="evidence" value="ECO:0007669"/>
    <property type="project" value="InterPro"/>
</dbReference>
<organism evidence="1 2">
    <name type="scientific">Sulfobacillus thermosulfidooxidans (strain DSM 9293 / VKM B-1269 / AT-1)</name>
    <dbReference type="NCBI Taxonomy" id="929705"/>
    <lineage>
        <taxon>Bacteria</taxon>
        <taxon>Bacillati</taxon>
        <taxon>Bacillota</taxon>
        <taxon>Clostridia</taxon>
        <taxon>Eubacteriales</taxon>
        <taxon>Clostridiales Family XVII. Incertae Sedis</taxon>
        <taxon>Sulfobacillus</taxon>
    </lineage>
</organism>
<dbReference type="Proteomes" id="UP000192660">
    <property type="component" value="Unassembled WGS sequence"/>
</dbReference>
<proteinExistence type="predicted"/>
<dbReference type="EMBL" id="FWWY01000001">
    <property type="protein sequence ID" value="SMC03210.1"/>
    <property type="molecule type" value="Genomic_DNA"/>
</dbReference>
<dbReference type="InterPro" id="IPR020115">
    <property type="entry name" value="Fin"/>
</dbReference>
<dbReference type="AlphaFoldDB" id="A0A1W1WAY7"/>
<reference evidence="2" key="1">
    <citation type="submission" date="2017-04" db="EMBL/GenBank/DDBJ databases">
        <authorList>
            <person name="Varghese N."/>
            <person name="Submissions S."/>
        </authorList>
    </citation>
    <scope>NUCLEOTIDE SEQUENCE [LARGE SCALE GENOMIC DNA]</scope>
    <source>
        <strain evidence="2">DSM 9293</strain>
    </source>
</reference>